<name>A0A4Q4N9F4_ALTAL</name>
<evidence type="ECO:0000313" key="2">
    <source>
        <dbReference type="Proteomes" id="UP000291422"/>
    </source>
</evidence>
<gene>
    <name evidence="1" type="ORF">AA0117_g8984</name>
</gene>
<proteinExistence type="predicted"/>
<comment type="caution">
    <text evidence="1">The sequence shown here is derived from an EMBL/GenBank/DDBJ whole genome shotgun (WGS) entry which is preliminary data.</text>
</comment>
<sequence length="66" mass="7910">MYPYRTNAIWIRPGPKVYVRRKNVFSHDVLPEEDELNYDLLQIDGRWSFDLIEDDGEEYGTSYDAH</sequence>
<organism evidence="1 2">
    <name type="scientific">Alternaria alternata</name>
    <name type="common">Alternaria rot fungus</name>
    <name type="synonym">Torula alternata</name>
    <dbReference type="NCBI Taxonomy" id="5599"/>
    <lineage>
        <taxon>Eukaryota</taxon>
        <taxon>Fungi</taxon>
        <taxon>Dikarya</taxon>
        <taxon>Ascomycota</taxon>
        <taxon>Pezizomycotina</taxon>
        <taxon>Dothideomycetes</taxon>
        <taxon>Pleosporomycetidae</taxon>
        <taxon>Pleosporales</taxon>
        <taxon>Pleosporineae</taxon>
        <taxon>Pleosporaceae</taxon>
        <taxon>Alternaria</taxon>
        <taxon>Alternaria sect. Alternaria</taxon>
        <taxon>Alternaria alternata complex</taxon>
    </lineage>
</organism>
<dbReference type="Proteomes" id="UP000291422">
    <property type="component" value="Unassembled WGS sequence"/>
</dbReference>
<protein>
    <submittedName>
        <fullName evidence="1">Uncharacterized protein</fullName>
    </submittedName>
</protein>
<reference evidence="2" key="1">
    <citation type="journal article" date="2019" name="bioRxiv">
        <title>Genomics, evolutionary history and diagnostics of the Alternaria alternata species group including apple and Asian pear pathotypes.</title>
        <authorList>
            <person name="Armitage A.D."/>
            <person name="Cockerton H.M."/>
            <person name="Sreenivasaprasad S."/>
            <person name="Woodhall J.W."/>
            <person name="Lane C.R."/>
            <person name="Harrison R.J."/>
            <person name="Clarkson J.P."/>
        </authorList>
    </citation>
    <scope>NUCLEOTIDE SEQUENCE [LARGE SCALE GENOMIC DNA]</scope>
    <source>
        <strain evidence="2">FERA 1177</strain>
    </source>
</reference>
<evidence type="ECO:0000313" key="1">
    <source>
        <dbReference type="EMBL" id="RYN72090.1"/>
    </source>
</evidence>
<dbReference type="AlphaFoldDB" id="A0A4Q4N9F4"/>
<dbReference type="EMBL" id="PDXD01000028">
    <property type="protein sequence ID" value="RYN72090.1"/>
    <property type="molecule type" value="Genomic_DNA"/>
</dbReference>
<accession>A0A4Q4N9F4</accession>